<protein>
    <submittedName>
        <fullName evidence="1">Uncharacterized protein</fullName>
    </submittedName>
</protein>
<evidence type="ECO:0000313" key="2">
    <source>
        <dbReference type="Proteomes" id="UP000053105"/>
    </source>
</evidence>
<reference evidence="1 2" key="1">
    <citation type="submission" date="2015-07" db="EMBL/GenBank/DDBJ databases">
        <title>The genome of Melipona quadrifasciata.</title>
        <authorList>
            <person name="Pan H."/>
            <person name="Kapheim K."/>
        </authorList>
    </citation>
    <scope>NUCLEOTIDE SEQUENCE [LARGE SCALE GENOMIC DNA]</scope>
    <source>
        <strain evidence="1">0111107301</strain>
        <tissue evidence="1">Whole body</tissue>
    </source>
</reference>
<evidence type="ECO:0000313" key="1">
    <source>
        <dbReference type="EMBL" id="KOX76941.1"/>
    </source>
</evidence>
<dbReference type="AlphaFoldDB" id="A0A0N0BI56"/>
<dbReference type="OrthoDB" id="10479791at2759"/>
<dbReference type="Proteomes" id="UP000053105">
    <property type="component" value="Unassembled WGS sequence"/>
</dbReference>
<sequence>MDETVDIGGLERRRLCVERERMCTCTQDSTVINQELVPSGHFTEVAEMRTNDSRILRLPPCRPTVLHAARLEIEKNKLAFGGVRNGATPGTVGLRFLTCPYPNVDTIDDAENHPEEEQRKSLD</sequence>
<organism evidence="1 2">
    <name type="scientific">Melipona quadrifasciata</name>
    <dbReference type="NCBI Taxonomy" id="166423"/>
    <lineage>
        <taxon>Eukaryota</taxon>
        <taxon>Metazoa</taxon>
        <taxon>Ecdysozoa</taxon>
        <taxon>Arthropoda</taxon>
        <taxon>Hexapoda</taxon>
        <taxon>Insecta</taxon>
        <taxon>Pterygota</taxon>
        <taxon>Neoptera</taxon>
        <taxon>Endopterygota</taxon>
        <taxon>Hymenoptera</taxon>
        <taxon>Apocrita</taxon>
        <taxon>Aculeata</taxon>
        <taxon>Apoidea</taxon>
        <taxon>Anthophila</taxon>
        <taxon>Apidae</taxon>
        <taxon>Melipona</taxon>
    </lineage>
</organism>
<dbReference type="EMBL" id="KQ435737">
    <property type="protein sequence ID" value="KOX76941.1"/>
    <property type="molecule type" value="Genomic_DNA"/>
</dbReference>
<name>A0A0N0BI56_9HYME</name>
<keyword evidence="2" id="KW-1185">Reference proteome</keyword>
<gene>
    <name evidence="1" type="ORF">WN51_10797</name>
</gene>
<accession>A0A0N0BI56</accession>
<proteinExistence type="predicted"/>